<sequence length="337" mass="36275">MKGHDDEHLTRPPGAGPGADRRSGGEGARTYLTLYPQAARAAAGAADARAQAGEALGPLDGAIVSLKDLFDVAGEPTRAGSRVLAAAPPATADAPVVSRLREAGAVIVGKTNMVEFAFSGVGSIRTTARREPGRPGPCARRLHVRRRGRGGGRDVRDRHRHRHRRLHPHSRRAVRGGGVQAHQVPRAHPGRLPALAQPGFGGAHRHERRGLRERRRRPGRGRALDPGGRVAGRPEVRCAAGLPDGRSRRHRRRQVRRGAQVAGAGRRRPFGPDLRDVRWNGAGQRGRAARLGRGLCRSSRAAGRPRRGVRSFRPGSGPRRRRGFPSATRPCWPSGSC</sequence>
<gene>
    <name evidence="3" type="ORF">JKL49_12160</name>
</gene>
<dbReference type="PANTHER" id="PTHR11895">
    <property type="entry name" value="TRANSAMIDASE"/>
    <property type="match status" value="1"/>
</dbReference>
<dbReference type="GO" id="GO:0003824">
    <property type="term" value="F:catalytic activity"/>
    <property type="evidence" value="ECO:0007669"/>
    <property type="project" value="InterPro"/>
</dbReference>
<evidence type="ECO:0000313" key="3">
    <source>
        <dbReference type="EMBL" id="QQZ51648.1"/>
    </source>
</evidence>
<feature type="compositionally biased region" description="Basic residues" evidence="1">
    <location>
        <begin position="247"/>
        <end position="256"/>
    </location>
</feature>
<feature type="compositionally biased region" description="Low complexity" evidence="1">
    <location>
        <begin position="281"/>
        <end position="302"/>
    </location>
</feature>
<feature type="region of interest" description="Disordered" evidence="1">
    <location>
        <begin position="1"/>
        <end position="26"/>
    </location>
</feature>
<protein>
    <recommendedName>
        <fullName evidence="2">Amidase domain-containing protein</fullName>
    </recommendedName>
</protein>
<dbReference type="InterPro" id="IPR036928">
    <property type="entry name" value="AS_sf"/>
</dbReference>
<reference evidence="3" key="1">
    <citation type="submission" date="2021-01" db="EMBL/GenBank/DDBJ databases">
        <title>Genome sequence of Phenylobacterium sp. 20VBR1 isolated from a valley glaceir, Ny-Alesund, Svalbard.</title>
        <authorList>
            <person name="Thomas F.A."/>
            <person name="Krishnan K.P."/>
            <person name="Sinha R.K."/>
        </authorList>
    </citation>
    <scope>NUCLEOTIDE SEQUENCE</scope>
    <source>
        <strain evidence="3">20VBR1</strain>
    </source>
</reference>
<dbReference type="Gene3D" id="3.90.1300.10">
    <property type="entry name" value="Amidase signature (AS) domain"/>
    <property type="match status" value="1"/>
</dbReference>
<dbReference type="SUPFAM" id="SSF75304">
    <property type="entry name" value="Amidase signature (AS) enzymes"/>
    <property type="match status" value="1"/>
</dbReference>
<dbReference type="InterPro" id="IPR000120">
    <property type="entry name" value="Amidase"/>
</dbReference>
<proteinExistence type="predicted"/>
<feature type="compositionally biased region" description="Basic and acidic residues" evidence="1">
    <location>
        <begin position="1"/>
        <end position="10"/>
    </location>
</feature>
<feature type="compositionally biased region" description="Basic residues" evidence="1">
    <location>
        <begin position="203"/>
        <end position="220"/>
    </location>
</feature>
<accession>A0A974SAE6</accession>
<feature type="region of interest" description="Disordered" evidence="1">
    <location>
        <begin position="147"/>
        <end position="337"/>
    </location>
</feature>
<dbReference type="Pfam" id="PF01425">
    <property type="entry name" value="Amidase"/>
    <property type="match status" value="1"/>
</dbReference>
<evidence type="ECO:0000259" key="2">
    <source>
        <dbReference type="Pfam" id="PF01425"/>
    </source>
</evidence>
<feature type="compositionally biased region" description="Basic residues" evidence="1">
    <location>
        <begin position="158"/>
        <end position="174"/>
    </location>
</feature>
<dbReference type="PANTHER" id="PTHR11895:SF176">
    <property type="entry name" value="AMIDASE AMID-RELATED"/>
    <property type="match status" value="1"/>
</dbReference>
<evidence type="ECO:0000256" key="1">
    <source>
        <dbReference type="SAM" id="MobiDB-lite"/>
    </source>
</evidence>
<feature type="domain" description="Amidase" evidence="2">
    <location>
        <begin position="31"/>
        <end position="122"/>
    </location>
</feature>
<organism evidence="3">
    <name type="scientific">Phenylobacterium glaciei</name>
    <dbReference type="NCBI Taxonomy" id="2803784"/>
    <lineage>
        <taxon>Bacteria</taxon>
        <taxon>Pseudomonadati</taxon>
        <taxon>Pseudomonadota</taxon>
        <taxon>Alphaproteobacteria</taxon>
        <taxon>Caulobacterales</taxon>
        <taxon>Caulobacteraceae</taxon>
        <taxon>Phenylobacterium</taxon>
    </lineage>
</organism>
<name>A0A974SAE6_9CAUL</name>
<dbReference type="InterPro" id="IPR023631">
    <property type="entry name" value="Amidase_dom"/>
</dbReference>
<dbReference type="EMBL" id="CP068570">
    <property type="protein sequence ID" value="QQZ51648.1"/>
    <property type="molecule type" value="Genomic_DNA"/>
</dbReference>
<dbReference type="AlphaFoldDB" id="A0A974SAE6"/>